<reference evidence="10" key="1">
    <citation type="journal article" date="2015" name="PLoS Genet.">
        <title>Genome Sequence and Transcriptome Analyses of Chrysochromulina tobin: Metabolic Tools for Enhanced Algal Fitness in the Prominent Order Prymnesiales (Haptophyceae).</title>
        <authorList>
            <person name="Hovde B.T."/>
            <person name="Deodato C.R."/>
            <person name="Hunsperger H.M."/>
            <person name="Ryken S.A."/>
            <person name="Yost W."/>
            <person name="Jha R.K."/>
            <person name="Patterson J."/>
            <person name="Monnat R.J. Jr."/>
            <person name="Barlow S.B."/>
            <person name="Starkenburg S.R."/>
            <person name="Cattolico R.A."/>
        </authorList>
    </citation>
    <scope>NUCLEOTIDE SEQUENCE</scope>
    <source>
        <strain evidence="10">CCMP291</strain>
    </source>
</reference>
<dbReference type="AlphaFoldDB" id="A0A0M0K153"/>
<keyword evidence="3 7" id="KW-0812">Transmembrane</keyword>
<evidence type="ECO:0000256" key="2">
    <source>
        <dbReference type="ARBA" id="ARBA00022448"/>
    </source>
</evidence>
<accession>A0A0M0K153</accession>
<dbReference type="EMBL" id="JWZX01001750">
    <property type="protein sequence ID" value="KOO32529.1"/>
    <property type="molecule type" value="Genomic_DNA"/>
</dbReference>
<proteinExistence type="predicted"/>
<evidence type="ECO:0000256" key="7">
    <source>
        <dbReference type="SAM" id="Phobius"/>
    </source>
</evidence>
<evidence type="ECO:0000313" key="10">
    <source>
        <dbReference type="Proteomes" id="UP000037460"/>
    </source>
</evidence>
<keyword evidence="2" id="KW-0813">Transport</keyword>
<keyword evidence="6 7" id="KW-0472">Membrane</keyword>
<evidence type="ECO:0000313" key="9">
    <source>
        <dbReference type="EMBL" id="KOO32529.1"/>
    </source>
</evidence>
<comment type="caution">
    <text evidence="9">The sequence shown here is derived from an EMBL/GenBank/DDBJ whole genome shotgun (WGS) entry which is preliminary data.</text>
</comment>
<organism evidence="9 10">
    <name type="scientific">Chrysochromulina tobinii</name>
    <dbReference type="NCBI Taxonomy" id="1460289"/>
    <lineage>
        <taxon>Eukaryota</taxon>
        <taxon>Haptista</taxon>
        <taxon>Haptophyta</taxon>
        <taxon>Prymnesiophyceae</taxon>
        <taxon>Prymnesiales</taxon>
        <taxon>Chrysochromulinaceae</taxon>
        <taxon>Chrysochromulina</taxon>
    </lineage>
</organism>
<dbReference type="PANTHER" id="PTHR43652">
    <property type="entry name" value="BASIC AMINO ACID ANTIPORTER YFCC-RELATED"/>
    <property type="match status" value="1"/>
</dbReference>
<keyword evidence="10" id="KW-1185">Reference proteome</keyword>
<protein>
    <submittedName>
        <fullName evidence="9">TrkA-C domain-containing protein</fullName>
    </submittedName>
</protein>
<dbReference type="InterPro" id="IPR051679">
    <property type="entry name" value="DASS-Related_Transporters"/>
</dbReference>
<evidence type="ECO:0000259" key="8">
    <source>
        <dbReference type="Pfam" id="PF03600"/>
    </source>
</evidence>
<evidence type="ECO:0000256" key="4">
    <source>
        <dbReference type="ARBA" id="ARBA00022737"/>
    </source>
</evidence>
<dbReference type="PANTHER" id="PTHR43652:SF2">
    <property type="entry name" value="BASIC AMINO ACID ANTIPORTER YFCC-RELATED"/>
    <property type="match status" value="1"/>
</dbReference>
<dbReference type="Proteomes" id="UP000037460">
    <property type="component" value="Unassembled WGS sequence"/>
</dbReference>
<comment type="subcellular location">
    <subcellularLocation>
        <location evidence="1">Membrane</location>
        <topology evidence="1">Multi-pass membrane protein</topology>
    </subcellularLocation>
</comment>
<dbReference type="InterPro" id="IPR004680">
    <property type="entry name" value="Cit_transptr-like_dom"/>
</dbReference>
<evidence type="ECO:0000256" key="3">
    <source>
        <dbReference type="ARBA" id="ARBA00022692"/>
    </source>
</evidence>
<gene>
    <name evidence="9" type="ORF">Ctob_011080</name>
</gene>
<sequence length="151" mass="16189">MTLDQAWRAINYRVLLVVACSFGPGKALTNTGLAKFAGVALQSMTSLGNFGFLFMIVLFSSLLTSIVSNSTAVITLYAILRTMKVPGVSMEAMMCCMMLGGSTDYITPIGYQTNLMVYKRGGYAFADYTKVGLGLTILECAVYAGMANIVL</sequence>
<keyword evidence="4" id="KW-0677">Repeat</keyword>
<evidence type="ECO:0000256" key="1">
    <source>
        <dbReference type="ARBA" id="ARBA00004141"/>
    </source>
</evidence>
<name>A0A0M0K153_9EUKA</name>
<feature type="domain" description="Citrate transporter-like" evidence="8">
    <location>
        <begin position="1"/>
        <end position="137"/>
    </location>
</feature>
<evidence type="ECO:0000256" key="5">
    <source>
        <dbReference type="ARBA" id="ARBA00022989"/>
    </source>
</evidence>
<keyword evidence="5 7" id="KW-1133">Transmembrane helix</keyword>
<dbReference type="Pfam" id="PF03600">
    <property type="entry name" value="CitMHS"/>
    <property type="match status" value="1"/>
</dbReference>
<dbReference type="GO" id="GO:0055085">
    <property type="term" value="P:transmembrane transport"/>
    <property type="evidence" value="ECO:0007669"/>
    <property type="project" value="InterPro"/>
</dbReference>
<dbReference type="GO" id="GO:0005886">
    <property type="term" value="C:plasma membrane"/>
    <property type="evidence" value="ECO:0007669"/>
    <property type="project" value="TreeGrafter"/>
</dbReference>
<evidence type="ECO:0000256" key="6">
    <source>
        <dbReference type="ARBA" id="ARBA00023136"/>
    </source>
</evidence>
<feature type="transmembrane region" description="Helical" evidence="7">
    <location>
        <begin position="51"/>
        <end position="80"/>
    </location>
</feature>
<dbReference type="OrthoDB" id="2105956at2759"/>